<dbReference type="EMBL" id="CH473987">
    <property type="protein sequence ID" value="EDM18950.1"/>
    <property type="molecule type" value="Genomic_DNA"/>
</dbReference>
<dbReference type="InterPro" id="IPR005485">
    <property type="entry name" value="Rbsml_uL18_euk_arch"/>
</dbReference>
<dbReference type="AlphaFoldDB" id="A6JID2"/>
<dbReference type="GO" id="GO:0003735">
    <property type="term" value="F:structural constituent of ribosome"/>
    <property type="evidence" value="ECO:0007669"/>
    <property type="project" value="InterPro"/>
</dbReference>
<dbReference type="GO" id="GO:1990904">
    <property type="term" value="C:ribonucleoprotein complex"/>
    <property type="evidence" value="ECO:0007669"/>
    <property type="project" value="UniProtKB-KW"/>
</dbReference>
<name>A6JID2_RAT</name>
<dbReference type="Pfam" id="PF17144">
    <property type="entry name" value="Ribosomal_L5e"/>
    <property type="match status" value="1"/>
</dbReference>
<dbReference type="PANTHER" id="PTHR23410:SF12">
    <property type="entry name" value="LARGE RIBOSOMAL SUBUNIT PROTEIN UL18"/>
    <property type="match status" value="1"/>
</dbReference>
<keyword evidence="3" id="KW-0687">Ribonucleoprotein</keyword>
<gene>
    <name evidence="4" type="ORF">rCG_43436</name>
</gene>
<comment type="similarity">
    <text evidence="1">Belongs to the universal ribosomal protein uL18 family.</text>
</comment>
<dbReference type="Proteomes" id="UP000234681">
    <property type="component" value="Chromosome 9"/>
</dbReference>
<evidence type="ECO:0000313" key="4">
    <source>
        <dbReference type="EMBL" id="EDM18950.1"/>
    </source>
</evidence>
<dbReference type="GO" id="GO:0008097">
    <property type="term" value="F:5S rRNA binding"/>
    <property type="evidence" value="ECO:0007669"/>
    <property type="project" value="InterPro"/>
</dbReference>
<organism evidence="4 5">
    <name type="scientific">Rattus norvegicus</name>
    <name type="common">Rat</name>
    <dbReference type="NCBI Taxonomy" id="10116"/>
    <lineage>
        <taxon>Eukaryota</taxon>
        <taxon>Metazoa</taxon>
        <taxon>Chordata</taxon>
        <taxon>Craniata</taxon>
        <taxon>Vertebrata</taxon>
        <taxon>Euteleostomi</taxon>
        <taxon>Mammalia</taxon>
        <taxon>Eutheria</taxon>
        <taxon>Euarchontoglires</taxon>
        <taxon>Glires</taxon>
        <taxon>Rodentia</taxon>
        <taxon>Myomorpha</taxon>
        <taxon>Muroidea</taxon>
        <taxon>Muridae</taxon>
        <taxon>Murinae</taxon>
        <taxon>Rattus</taxon>
    </lineage>
</organism>
<dbReference type="Gene3D" id="3.30.420.100">
    <property type="match status" value="1"/>
</dbReference>
<dbReference type="GO" id="GO:0006412">
    <property type="term" value="P:translation"/>
    <property type="evidence" value="ECO:0007669"/>
    <property type="project" value="InterPro"/>
</dbReference>
<dbReference type="PRINTS" id="PR00058">
    <property type="entry name" value="RIBOSOMALL5"/>
</dbReference>
<evidence type="ECO:0000256" key="1">
    <source>
        <dbReference type="ARBA" id="ARBA00007116"/>
    </source>
</evidence>
<reference evidence="4 5" key="1">
    <citation type="submission" date="2005-09" db="EMBL/GenBank/DDBJ databases">
        <authorList>
            <person name="Mural R.J."/>
            <person name="Li P.W."/>
            <person name="Adams M.D."/>
            <person name="Amanatides P.G."/>
            <person name="Baden-Tillson H."/>
            <person name="Barnstead M."/>
            <person name="Chin S.H."/>
            <person name="Dew I."/>
            <person name="Evans C.A."/>
            <person name="Ferriera S."/>
            <person name="Flanigan M."/>
            <person name="Fosler C."/>
            <person name="Glodek A."/>
            <person name="Gu Z."/>
            <person name="Holt R.A."/>
            <person name="Jennings D."/>
            <person name="Kraft C.L."/>
            <person name="Lu F."/>
            <person name="Nguyen T."/>
            <person name="Nusskern D.R."/>
            <person name="Pfannkoch C.M."/>
            <person name="Sitter C."/>
            <person name="Sutton G.G."/>
            <person name="Venter J.C."/>
            <person name="Wang Z."/>
            <person name="Woodage T."/>
            <person name="Zheng X.H."/>
            <person name="Zhong F."/>
        </authorList>
    </citation>
    <scope>NUCLEOTIDE SEQUENCE [LARGE SCALE GENOMIC DNA]</scope>
    <source>
        <strain>BN</strain>
        <strain evidence="5">Sprague-Dawley</strain>
    </source>
</reference>
<keyword evidence="2" id="KW-0689">Ribosomal protein</keyword>
<dbReference type="PANTHER" id="PTHR23410">
    <property type="entry name" value="RIBOSOMAL PROTEIN L5-RELATED"/>
    <property type="match status" value="1"/>
</dbReference>
<evidence type="ECO:0000313" key="5">
    <source>
        <dbReference type="Proteomes" id="UP000234681"/>
    </source>
</evidence>
<proteinExistence type="inferred from homology"/>
<dbReference type="GO" id="GO:0005840">
    <property type="term" value="C:ribosome"/>
    <property type="evidence" value="ECO:0007669"/>
    <property type="project" value="UniProtKB-KW"/>
</dbReference>
<protein>
    <submittedName>
        <fullName evidence="4">RCG43436</fullName>
    </submittedName>
</protein>
<accession>A6JID2</accession>
<dbReference type="SUPFAM" id="SSF53137">
    <property type="entry name" value="Translational machinery components"/>
    <property type="match status" value="1"/>
</dbReference>
<evidence type="ECO:0000256" key="2">
    <source>
        <dbReference type="ARBA" id="ARBA00022980"/>
    </source>
</evidence>
<sequence>MGFVKVVKNKAYFKRHQGRFGRLREGQTDYYVQKRLVRQDRNKYSTPEYRVIVCVANRRDDCVLYCQIVYAHIEICAAHAHELPKYGEKVVLTNYAAAYCTSGFSVGLAWTISMKAEWRRLEMNTMNVMESINCQPGVFTCELDTGLA</sequence>
<evidence type="ECO:0000256" key="3">
    <source>
        <dbReference type="ARBA" id="ARBA00023274"/>
    </source>
</evidence>